<dbReference type="Pfam" id="PF00072">
    <property type="entry name" value="Response_reg"/>
    <property type="match status" value="1"/>
</dbReference>
<keyword evidence="4 7" id="KW-0238">DNA-binding</keyword>
<accession>A0A1J7BL61</accession>
<dbReference type="EMBL" id="MLCF01000002">
    <property type="protein sequence ID" value="OIV39443.1"/>
    <property type="molecule type" value="Genomic_DNA"/>
</dbReference>
<evidence type="ECO:0000313" key="10">
    <source>
        <dbReference type="EMBL" id="OIV39443.1"/>
    </source>
</evidence>
<dbReference type="OrthoDB" id="3197131at2"/>
<dbReference type="FunFam" id="1.10.10.10:FF:000018">
    <property type="entry name" value="DNA-binding response regulator ResD"/>
    <property type="match status" value="1"/>
</dbReference>
<dbReference type="InterPro" id="IPR039420">
    <property type="entry name" value="WalR-like"/>
</dbReference>
<dbReference type="AlphaFoldDB" id="A0A1J7BL61"/>
<evidence type="ECO:0000256" key="7">
    <source>
        <dbReference type="PROSITE-ProRule" id="PRU01091"/>
    </source>
</evidence>
<dbReference type="RefSeq" id="WP_071654646.1">
    <property type="nucleotide sequence ID" value="NZ_MLCF01000002.1"/>
</dbReference>
<keyword evidence="3" id="KW-0805">Transcription regulation</keyword>
<organism evidence="10 11">
    <name type="scientific">Mangrovactinospora gilvigrisea</name>
    <dbReference type="NCBI Taxonomy" id="1428644"/>
    <lineage>
        <taxon>Bacteria</taxon>
        <taxon>Bacillati</taxon>
        <taxon>Actinomycetota</taxon>
        <taxon>Actinomycetes</taxon>
        <taxon>Kitasatosporales</taxon>
        <taxon>Streptomycetaceae</taxon>
        <taxon>Mangrovactinospora</taxon>
    </lineage>
</organism>
<dbReference type="GO" id="GO:0000976">
    <property type="term" value="F:transcription cis-regulatory region binding"/>
    <property type="evidence" value="ECO:0007669"/>
    <property type="project" value="TreeGrafter"/>
</dbReference>
<feature type="domain" description="OmpR/PhoB-type" evidence="9">
    <location>
        <begin position="108"/>
        <end position="207"/>
    </location>
</feature>
<dbReference type="GO" id="GO:0006355">
    <property type="term" value="P:regulation of DNA-templated transcription"/>
    <property type="evidence" value="ECO:0007669"/>
    <property type="project" value="InterPro"/>
</dbReference>
<keyword evidence="5" id="KW-0804">Transcription</keyword>
<dbReference type="SMART" id="SM00862">
    <property type="entry name" value="Trans_reg_C"/>
    <property type="match status" value="1"/>
</dbReference>
<evidence type="ECO:0000313" key="11">
    <source>
        <dbReference type="Proteomes" id="UP000243342"/>
    </source>
</evidence>
<evidence type="ECO:0000256" key="1">
    <source>
        <dbReference type="ARBA" id="ARBA00022553"/>
    </source>
</evidence>
<evidence type="ECO:0000259" key="9">
    <source>
        <dbReference type="PROSITE" id="PS51755"/>
    </source>
</evidence>
<keyword evidence="11" id="KW-1185">Reference proteome</keyword>
<evidence type="ECO:0000256" key="4">
    <source>
        <dbReference type="ARBA" id="ARBA00023125"/>
    </source>
</evidence>
<reference evidence="10 11" key="1">
    <citation type="submission" date="2016-10" db="EMBL/GenBank/DDBJ databases">
        <title>Genome sequence of Streptomyces gilvigriseus MUSC 26.</title>
        <authorList>
            <person name="Lee L.-H."/>
            <person name="Ser H.-L."/>
        </authorList>
    </citation>
    <scope>NUCLEOTIDE SEQUENCE [LARGE SCALE GENOMIC DNA]</scope>
    <source>
        <strain evidence="10 11">MUSC 26</strain>
    </source>
</reference>
<protein>
    <recommendedName>
        <fullName evidence="12">DNA-binding response regulator</fullName>
    </recommendedName>
</protein>
<dbReference type="Gene3D" id="3.40.50.2300">
    <property type="match status" value="1"/>
</dbReference>
<evidence type="ECO:0000256" key="2">
    <source>
        <dbReference type="ARBA" id="ARBA00023012"/>
    </source>
</evidence>
<dbReference type="Gene3D" id="6.10.250.690">
    <property type="match status" value="1"/>
</dbReference>
<keyword evidence="1" id="KW-0597">Phosphoprotein</keyword>
<dbReference type="InterPro" id="IPR001789">
    <property type="entry name" value="Sig_transdc_resp-reg_receiver"/>
</dbReference>
<dbReference type="PROSITE" id="PS50110">
    <property type="entry name" value="RESPONSE_REGULATORY"/>
    <property type="match status" value="1"/>
</dbReference>
<dbReference type="Pfam" id="PF00486">
    <property type="entry name" value="Trans_reg_C"/>
    <property type="match status" value="1"/>
</dbReference>
<dbReference type="PANTHER" id="PTHR48111">
    <property type="entry name" value="REGULATOR OF RPOS"/>
    <property type="match status" value="1"/>
</dbReference>
<dbReference type="PANTHER" id="PTHR48111:SF21">
    <property type="entry name" value="DNA-BINDING DUAL MASTER TRANSCRIPTIONAL REGULATOR RPAA"/>
    <property type="match status" value="1"/>
</dbReference>
<evidence type="ECO:0000256" key="5">
    <source>
        <dbReference type="ARBA" id="ARBA00023163"/>
    </source>
</evidence>
<dbReference type="Proteomes" id="UP000243342">
    <property type="component" value="Unassembled WGS sequence"/>
</dbReference>
<name>A0A1J7BL61_9ACTN</name>
<evidence type="ECO:0000259" key="8">
    <source>
        <dbReference type="PROSITE" id="PS50110"/>
    </source>
</evidence>
<dbReference type="Gene3D" id="1.10.10.10">
    <property type="entry name" value="Winged helix-like DNA-binding domain superfamily/Winged helix DNA-binding domain"/>
    <property type="match status" value="1"/>
</dbReference>
<gene>
    <name evidence="10" type="ORF">BIV57_00995</name>
</gene>
<dbReference type="InterPro" id="IPR036388">
    <property type="entry name" value="WH-like_DNA-bd_sf"/>
</dbReference>
<feature type="domain" description="Response regulatory" evidence="8">
    <location>
        <begin position="1"/>
        <end position="101"/>
    </location>
</feature>
<dbReference type="InterPro" id="IPR016032">
    <property type="entry name" value="Sig_transdc_resp-reg_C-effctor"/>
</dbReference>
<comment type="caution">
    <text evidence="10">The sequence shown here is derived from an EMBL/GenBank/DDBJ whole genome shotgun (WGS) entry which is preliminary data.</text>
</comment>
<dbReference type="GO" id="GO:0000156">
    <property type="term" value="F:phosphorelay response regulator activity"/>
    <property type="evidence" value="ECO:0007669"/>
    <property type="project" value="TreeGrafter"/>
</dbReference>
<dbReference type="PROSITE" id="PS51755">
    <property type="entry name" value="OMPR_PHOB"/>
    <property type="match status" value="1"/>
</dbReference>
<dbReference type="GO" id="GO:0032993">
    <property type="term" value="C:protein-DNA complex"/>
    <property type="evidence" value="ECO:0007669"/>
    <property type="project" value="TreeGrafter"/>
</dbReference>
<dbReference type="CDD" id="cd00383">
    <property type="entry name" value="trans_reg_C"/>
    <property type="match status" value="1"/>
</dbReference>
<dbReference type="SUPFAM" id="SSF52172">
    <property type="entry name" value="CheY-like"/>
    <property type="match status" value="1"/>
</dbReference>
<evidence type="ECO:0000256" key="6">
    <source>
        <dbReference type="PROSITE-ProRule" id="PRU00169"/>
    </source>
</evidence>
<feature type="DNA-binding region" description="OmpR/PhoB-type" evidence="7">
    <location>
        <begin position="108"/>
        <end position="207"/>
    </location>
</feature>
<comment type="caution">
    <text evidence="6">Lacks conserved residue(s) required for the propagation of feature annotation.</text>
</comment>
<proteinExistence type="predicted"/>
<dbReference type="SMART" id="SM00448">
    <property type="entry name" value="REC"/>
    <property type="match status" value="1"/>
</dbReference>
<dbReference type="SUPFAM" id="SSF46894">
    <property type="entry name" value="C-terminal effector domain of the bipartite response regulators"/>
    <property type="match status" value="1"/>
</dbReference>
<evidence type="ECO:0000256" key="3">
    <source>
        <dbReference type="ARBA" id="ARBA00023015"/>
    </source>
</evidence>
<dbReference type="InterPro" id="IPR001867">
    <property type="entry name" value="OmpR/PhoB-type_DNA-bd"/>
</dbReference>
<sequence>MVRSVLRAEGHDAWAVGHEDRALEAFREINPDVVLLEARLPGMNGFAVCRAIRAESQTPVIFLAARTDTAAVVAGLEAGADDFMAKPPRLSELRARIRVRLRAGIGLAWILTLSDLVIDLNGRTVSRAGRPLRLTPIECDLLAVLARRPGQVLSRRALLEQVWGGDAPFDGRTVNVHVLRLRAKIEPDPRHPVYITAVRGVGYRSDDPTRSSCIEENPS</sequence>
<dbReference type="STRING" id="1428644.BIV57_00995"/>
<dbReference type="InterPro" id="IPR011006">
    <property type="entry name" value="CheY-like_superfamily"/>
</dbReference>
<keyword evidence="2" id="KW-0902">Two-component regulatory system</keyword>
<dbReference type="GO" id="GO:0005829">
    <property type="term" value="C:cytosol"/>
    <property type="evidence" value="ECO:0007669"/>
    <property type="project" value="TreeGrafter"/>
</dbReference>
<evidence type="ECO:0008006" key="12">
    <source>
        <dbReference type="Google" id="ProtNLM"/>
    </source>
</evidence>